<protein>
    <submittedName>
        <fullName evidence="3">Arylamine N-acetyltransferase</fullName>
    </submittedName>
</protein>
<dbReference type="Proteomes" id="UP000830835">
    <property type="component" value="Unassembled WGS sequence"/>
</dbReference>
<dbReference type="PANTHER" id="PTHR11786">
    <property type="entry name" value="N-HYDROXYARYLAMINE O-ACETYLTRANSFERASE"/>
    <property type="match status" value="1"/>
</dbReference>
<evidence type="ECO:0000313" key="3">
    <source>
        <dbReference type="EMBL" id="MCJ2542934.1"/>
    </source>
</evidence>
<dbReference type="InterPro" id="IPR038765">
    <property type="entry name" value="Papain-like_cys_pep_sf"/>
</dbReference>
<evidence type="ECO:0000256" key="2">
    <source>
        <dbReference type="RuleBase" id="RU003452"/>
    </source>
</evidence>
<dbReference type="Gene3D" id="3.30.2140.20">
    <property type="match status" value="1"/>
</dbReference>
<dbReference type="SUPFAM" id="SSF54001">
    <property type="entry name" value="Cysteine proteinases"/>
    <property type="match status" value="1"/>
</dbReference>
<dbReference type="PRINTS" id="PR01543">
    <property type="entry name" value="ANATRNSFRASE"/>
</dbReference>
<dbReference type="PANTHER" id="PTHR11786:SF0">
    <property type="entry name" value="ARYLAMINE N-ACETYLTRANSFERASE 4-RELATED"/>
    <property type="match status" value="1"/>
</dbReference>
<dbReference type="Pfam" id="PF00797">
    <property type="entry name" value="Acetyltransf_2"/>
    <property type="match status" value="1"/>
</dbReference>
<dbReference type="InterPro" id="IPR001447">
    <property type="entry name" value="Arylamine_N-AcTrfase"/>
</dbReference>
<dbReference type="EMBL" id="JAFIRA010000018">
    <property type="protein sequence ID" value="MCJ2542934.1"/>
    <property type="molecule type" value="Genomic_DNA"/>
</dbReference>
<name>A0ABT0CAW8_THEVL</name>
<comment type="caution">
    <text evidence="3">The sequence shown here is derived from an EMBL/GenBank/DDBJ whole genome shotgun (WGS) entry which is preliminary data.</text>
</comment>
<evidence type="ECO:0000313" key="4">
    <source>
        <dbReference type="Proteomes" id="UP000830835"/>
    </source>
</evidence>
<comment type="similarity">
    <text evidence="1 2">Belongs to the arylamine N-acetyltransferase family.</text>
</comment>
<evidence type="ECO:0000256" key="1">
    <source>
        <dbReference type="ARBA" id="ARBA00006547"/>
    </source>
</evidence>
<reference evidence="3" key="1">
    <citation type="submission" date="2021-02" db="EMBL/GenBank/DDBJ databases">
        <title>The CRISPR/cas machinery reduction and long-range gene transfer in the hot spring cyanobacterium Synechococcus.</title>
        <authorList>
            <person name="Dvorak P."/>
            <person name="Jahodarova E."/>
            <person name="Hasler P."/>
            <person name="Poulickova A."/>
        </authorList>
    </citation>
    <scope>NUCLEOTIDE SEQUENCE</scope>
    <source>
        <strain evidence="3">Rupite</strain>
    </source>
</reference>
<dbReference type="InterPro" id="IPR053710">
    <property type="entry name" value="Arylamine_NAT_domain_sf"/>
</dbReference>
<gene>
    <name evidence="3" type="ORF">JX360_08450</name>
</gene>
<sequence>MDALTPSQVAAYLDRIGYTGSPQPTLQTLQQIHLAHLLTVPFENLDIHCGRPIRLERDPLFQKIVRERRGGFCFELNSLLAAALAGMGYSVQLLSGQVSRADGSFGPEFDHLAVQVTLDGQAWLADVGYGDSFRQPLRLGDPKIQTQQQGRYRLVPWSDQKAAAAADPWPSTPSPRYWQVQQEQADQTWKTLFLLDRIPRQLQEFEPMCHFHQTSPESMFTRLRLCTLATPTGRITLTARANGSASFKWIETTAKGRQERILKDEQEYHQLLSQAFGIQLPPKQKPD</sequence>
<dbReference type="RefSeq" id="WP_244350217.1">
    <property type="nucleotide sequence ID" value="NZ_JAFIRA010000018.1"/>
</dbReference>
<organism evidence="3 4">
    <name type="scientific">Thermostichus vulcanus str. 'Rupite'</name>
    <dbReference type="NCBI Taxonomy" id="2813851"/>
    <lineage>
        <taxon>Bacteria</taxon>
        <taxon>Bacillati</taxon>
        <taxon>Cyanobacteriota</taxon>
        <taxon>Cyanophyceae</taxon>
        <taxon>Thermostichales</taxon>
        <taxon>Thermostichaceae</taxon>
        <taxon>Thermostichus</taxon>
    </lineage>
</organism>
<accession>A0ABT0CAW8</accession>
<keyword evidence="4" id="KW-1185">Reference proteome</keyword>
<proteinExistence type="inferred from homology"/>